<dbReference type="OrthoDB" id="9800202at2"/>
<sequence length="127" mass="14805">MDRSSNNWKQKAKKLKSELYTLYLASKHYKTPWYCKALALLIIAYALSPIDLIPDFIPVLGYLDDVILLPLGIYFTFKWIPQEVIAECREQAKQKIPINTVTKWFIGTLIIIIWLAILVGIVYWLMN</sequence>
<dbReference type="Proteomes" id="UP000295416">
    <property type="component" value="Unassembled WGS sequence"/>
</dbReference>
<feature type="transmembrane region" description="Helical" evidence="5">
    <location>
        <begin position="33"/>
        <end position="53"/>
    </location>
</feature>
<feature type="transmembrane region" description="Helical" evidence="5">
    <location>
        <begin position="101"/>
        <end position="126"/>
    </location>
</feature>
<evidence type="ECO:0000256" key="3">
    <source>
        <dbReference type="ARBA" id="ARBA00022989"/>
    </source>
</evidence>
<keyword evidence="4 5" id="KW-0472">Membrane</keyword>
<evidence type="ECO:0000259" key="6">
    <source>
        <dbReference type="Pfam" id="PF06803"/>
    </source>
</evidence>
<dbReference type="Pfam" id="PF06803">
    <property type="entry name" value="DUF1232"/>
    <property type="match status" value="1"/>
</dbReference>
<keyword evidence="2 5" id="KW-0812">Transmembrane</keyword>
<keyword evidence="3 5" id="KW-1133">Transmembrane helix</keyword>
<gene>
    <name evidence="7" type="ORF">EV207_12311</name>
</gene>
<evidence type="ECO:0000256" key="5">
    <source>
        <dbReference type="SAM" id="Phobius"/>
    </source>
</evidence>
<evidence type="ECO:0000256" key="2">
    <source>
        <dbReference type="ARBA" id="ARBA00022692"/>
    </source>
</evidence>
<proteinExistence type="predicted"/>
<reference evidence="7 8" key="1">
    <citation type="submission" date="2019-03" db="EMBL/GenBank/DDBJ databases">
        <title>Genomic Encyclopedia of Type Strains, Phase IV (KMG-IV): sequencing the most valuable type-strain genomes for metagenomic binning, comparative biology and taxonomic classification.</title>
        <authorList>
            <person name="Goeker M."/>
        </authorList>
    </citation>
    <scope>NUCLEOTIDE SEQUENCE [LARGE SCALE GENOMIC DNA]</scope>
    <source>
        <strain evidence="7 8">DSM 19377</strain>
    </source>
</reference>
<comment type="subcellular location">
    <subcellularLocation>
        <location evidence="1">Endomembrane system</location>
        <topology evidence="1">Multi-pass membrane protein</topology>
    </subcellularLocation>
</comment>
<name>A0A4R2NSH9_9BACL</name>
<evidence type="ECO:0000256" key="1">
    <source>
        <dbReference type="ARBA" id="ARBA00004127"/>
    </source>
</evidence>
<keyword evidence="8" id="KW-1185">Reference proteome</keyword>
<evidence type="ECO:0000313" key="8">
    <source>
        <dbReference type="Proteomes" id="UP000295416"/>
    </source>
</evidence>
<protein>
    <submittedName>
        <fullName evidence="7">Uncharacterized protein DUF1232</fullName>
    </submittedName>
</protein>
<organism evidence="7 8">
    <name type="scientific">Scopulibacillus darangshiensis</name>
    <dbReference type="NCBI Taxonomy" id="442528"/>
    <lineage>
        <taxon>Bacteria</taxon>
        <taxon>Bacillati</taxon>
        <taxon>Bacillota</taxon>
        <taxon>Bacilli</taxon>
        <taxon>Bacillales</taxon>
        <taxon>Sporolactobacillaceae</taxon>
        <taxon>Scopulibacillus</taxon>
    </lineage>
</organism>
<dbReference type="RefSeq" id="WP_132746874.1">
    <property type="nucleotide sequence ID" value="NZ_SLXK01000023.1"/>
</dbReference>
<dbReference type="InterPro" id="IPR010652">
    <property type="entry name" value="DUF1232"/>
</dbReference>
<evidence type="ECO:0000256" key="4">
    <source>
        <dbReference type="ARBA" id="ARBA00023136"/>
    </source>
</evidence>
<feature type="domain" description="DUF1232" evidence="6">
    <location>
        <begin position="36"/>
        <end position="71"/>
    </location>
</feature>
<comment type="caution">
    <text evidence="7">The sequence shown here is derived from an EMBL/GenBank/DDBJ whole genome shotgun (WGS) entry which is preliminary data.</text>
</comment>
<dbReference type="EMBL" id="SLXK01000023">
    <property type="protein sequence ID" value="TCP24840.1"/>
    <property type="molecule type" value="Genomic_DNA"/>
</dbReference>
<evidence type="ECO:0000313" key="7">
    <source>
        <dbReference type="EMBL" id="TCP24840.1"/>
    </source>
</evidence>
<dbReference type="AlphaFoldDB" id="A0A4R2NSH9"/>
<dbReference type="GO" id="GO:0012505">
    <property type="term" value="C:endomembrane system"/>
    <property type="evidence" value="ECO:0007669"/>
    <property type="project" value="UniProtKB-SubCell"/>
</dbReference>
<accession>A0A4R2NSH9</accession>